<evidence type="ECO:0000259" key="5">
    <source>
        <dbReference type="Pfam" id="PF13844"/>
    </source>
</evidence>
<protein>
    <submittedName>
        <fullName evidence="6">Glycosyl transferase family 41</fullName>
    </submittedName>
</protein>
<dbReference type="PANTHER" id="PTHR44998:SF1">
    <property type="entry name" value="UDP-N-ACETYLGLUCOSAMINE--PEPTIDE N-ACETYLGLUCOSAMINYLTRANSFERASE 110 KDA SUBUNIT"/>
    <property type="match status" value="1"/>
</dbReference>
<evidence type="ECO:0000256" key="3">
    <source>
        <dbReference type="ARBA" id="ARBA00022737"/>
    </source>
</evidence>
<proteinExistence type="predicted"/>
<name>A0A8G2BIH9_9PROT</name>
<keyword evidence="7" id="KW-1185">Reference proteome</keyword>
<dbReference type="SUPFAM" id="SSF48452">
    <property type="entry name" value="TPR-like"/>
    <property type="match status" value="1"/>
</dbReference>
<dbReference type="EMBL" id="FNBW01000004">
    <property type="protein sequence ID" value="SDF53411.1"/>
    <property type="molecule type" value="Genomic_DNA"/>
</dbReference>
<keyword evidence="2 6" id="KW-0808">Transferase</keyword>
<keyword evidence="3" id="KW-0677">Repeat</keyword>
<keyword evidence="4" id="KW-0802">TPR repeat</keyword>
<dbReference type="PANTHER" id="PTHR44998">
    <property type="match status" value="1"/>
</dbReference>
<evidence type="ECO:0000256" key="2">
    <source>
        <dbReference type="ARBA" id="ARBA00022679"/>
    </source>
</evidence>
<sequence length="690" mass="76184">MSGTALPIASVAKRLQSRLNEGRLLEATGDLRRLGLAMPDSVGPLQLLAAIEGRIELHDQAARHFRQVFALDPHNMEHVLQAMALPPEAGVPADRIRRVLIEQPGLARGYALLAATPNRPAGDNGLRAAILTPTDPAYLILAAVRRLAVSEMERAEKLAQRASVINPTAHEATLVLAEGRRSLGHGDRALTLARRALATAPADPKVWVTGALCAHRLSRFDEARQMADVAAVMRPRDAGHAARAATLLPHVIMSEDEMWDIRARIRALCAQEGFAPIQDPIHEVGTVPFALGYHGINDRALLEDLCAFYRRICPMLTMTAPHIGRKRRPGKRRVAFVSEFFRDHSIYNMTEGHLRFIDRDEIEVTVVQIGTLPSPMHGQIARMADRVVALQPDLQSVRTRLAEMELDAIVFADIGMTAMSYFLPFARLAPLQIVLPGHPVTTGIDTVDQFFTSAWMEPENCRDHYSETPILVEGLAIAYAEERTRHTPVSRSEVGLPETGAIYLCGQTPVKMHPAYDRMLGDILEQDPTGTVVLFDAPGIYSNMSKGLLERLRRANADRPQIMDQLRLLPRMPLERYLGVMRQADVVLDTIHFNGGNTTMQSLALGQPLVTYPTDMMRGRVTLSPLIAMGMREELEATSPEDYVNRVLTLGSDRDRADDLRRRLLDAAPALIDSRTAPRALCDLILGAAP</sequence>
<dbReference type="Pfam" id="PF13844">
    <property type="entry name" value="Glyco_transf_41"/>
    <property type="match status" value="1"/>
</dbReference>
<organism evidence="6 7">
    <name type="scientific">Thalassobaculum litoreum DSM 18839</name>
    <dbReference type="NCBI Taxonomy" id="1123362"/>
    <lineage>
        <taxon>Bacteria</taxon>
        <taxon>Pseudomonadati</taxon>
        <taxon>Pseudomonadota</taxon>
        <taxon>Alphaproteobacteria</taxon>
        <taxon>Rhodospirillales</taxon>
        <taxon>Thalassobaculaceae</taxon>
        <taxon>Thalassobaculum</taxon>
    </lineage>
</organism>
<evidence type="ECO:0000313" key="6">
    <source>
        <dbReference type="EMBL" id="SDF53411.1"/>
    </source>
</evidence>
<dbReference type="SUPFAM" id="SSF53756">
    <property type="entry name" value="UDP-Glycosyltransferase/glycogen phosphorylase"/>
    <property type="match status" value="1"/>
</dbReference>
<comment type="caution">
    <text evidence="6">The sequence shown here is derived from an EMBL/GenBank/DDBJ whole genome shotgun (WGS) entry which is preliminary data.</text>
</comment>
<dbReference type="OrthoDB" id="146908at2"/>
<evidence type="ECO:0000313" key="7">
    <source>
        <dbReference type="Proteomes" id="UP000198615"/>
    </source>
</evidence>
<evidence type="ECO:0000256" key="1">
    <source>
        <dbReference type="ARBA" id="ARBA00004922"/>
    </source>
</evidence>
<dbReference type="Gene3D" id="3.40.50.2000">
    <property type="entry name" value="Glycogen Phosphorylase B"/>
    <property type="match status" value="1"/>
</dbReference>
<dbReference type="GO" id="GO:0016757">
    <property type="term" value="F:glycosyltransferase activity"/>
    <property type="evidence" value="ECO:0007669"/>
    <property type="project" value="TreeGrafter"/>
</dbReference>
<dbReference type="RefSeq" id="WP_093149425.1">
    <property type="nucleotide sequence ID" value="NZ_FNBW01000004.1"/>
</dbReference>
<dbReference type="GO" id="GO:0006493">
    <property type="term" value="P:protein O-linked glycosylation"/>
    <property type="evidence" value="ECO:0007669"/>
    <property type="project" value="TreeGrafter"/>
</dbReference>
<dbReference type="Gene3D" id="1.25.40.10">
    <property type="entry name" value="Tetratricopeptide repeat domain"/>
    <property type="match status" value="1"/>
</dbReference>
<dbReference type="AlphaFoldDB" id="A0A8G2BIH9"/>
<reference evidence="6 7" key="1">
    <citation type="submission" date="2016-10" db="EMBL/GenBank/DDBJ databases">
        <authorList>
            <person name="Varghese N."/>
            <person name="Submissions S."/>
        </authorList>
    </citation>
    <scope>NUCLEOTIDE SEQUENCE [LARGE SCALE GENOMIC DNA]</scope>
    <source>
        <strain evidence="6 7">DSM 18839</strain>
    </source>
</reference>
<dbReference type="InterPro" id="IPR011990">
    <property type="entry name" value="TPR-like_helical_dom_sf"/>
</dbReference>
<accession>A0A8G2BIH9</accession>
<dbReference type="Proteomes" id="UP000198615">
    <property type="component" value="Unassembled WGS sequence"/>
</dbReference>
<feature type="domain" description="O-GlcNAc transferase C-terminal" evidence="5">
    <location>
        <begin position="488"/>
        <end position="666"/>
    </location>
</feature>
<gene>
    <name evidence="6" type="ORF">SAMN05660686_01570</name>
</gene>
<evidence type="ECO:0000256" key="4">
    <source>
        <dbReference type="ARBA" id="ARBA00022803"/>
    </source>
</evidence>
<dbReference type="Gene3D" id="3.40.50.11380">
    <property type="match status" value="1"/>
</dbReference>
<comment type="pathway">
    <text evidence="1">Protein modification; protein glycosylation.</text>
</comment>
<dbReference type="InterPro" id="IPR029489">
    <property type="entry name" value="OGT/SEC/SPY_C"/>
</dbReference>